<protein>
    <recommendedName>
        <fullName evidence="2">DUF3295 domain-containing protein</fullName>
    </recommendedName>
</protein>
<keyword evidence="4" id="KW-1185">Reference proteome</keyword>
<comment type="caution">
    <text evidence="3">The sequence shown here is derived from an EMBL/GenBank/DDBJ whole genome shotgun (WGS) entry which is preliminary data.</text>
</comment>
<proteinExistence type="predicted"/>
<dbReference type="InterPro" id="IPR053043">
    <property type="entry name" value="Ras-cAMP_regulatory"/>
</dbReference>
<dbReference type="InterPro" id="IPR021711">
    <property type="entry name" value="DUF3295"/>
</dbReference>
<feature type="compositionally biased region" description="Polar residues" evidence="1">
    <location>
        <begin position="248"/>
        <end position="259"/>
    </location>
</feature>
<dbReference type="STRING" id="1081104.A0A162HZG8"/>
<dbReference type="OrthoDB" id="5054775at2759"/>
<dbReference type="GO" id="GO:0000122">
    <property type="term" value="P:negative regulation of transcription by RNA polymerase II"/>
    <property type="evidence" value="ECO:0007669"/>
    <property type="project" value="TreeGrafter"/>
</dbReference>
<dbReference type="GO" id="GO:0031930">
    <property type="term" value="P:mitochondria-nucleus signaling pathway"/>
    <property type="evidence" value="ECO:0007669"/>
    <property type="project" value="TreeGrafter"/>
</dbReference>
<dbReference type="EMBL" id="AZHB01000047">
    <property type="protein sequence ID" value="OAA50235.1"/>
    <property type="molecule type" value="Genomic_DNA"/>
</dbReference>
<dbReference type="Proteomes" id="UP000076744">
    <property type="component" value="Unassembled WGS sequence"/>
</dbReference>
<gene>
    <name evidence="3" type="ORF">ISF_09365</name>
</gene>
<evidence type="ECO:0000256" key="1">
    <source>
        <dbReference type="SAM" id="MobiDB-lite"/>
    </source>
</evidence>
<accession>A0A162HZG8</accession>
<feature type="domain" description="DUF3295" evidence="2">
    <location>
        <begin position="184"/>
        <end position="488"/>
    </location>
</feature>
<evidence type="ECO:0000259" key="2">
    <source>
        <dbReference type="Pfam" id="PF11702"/>
    </source>
</evidence>
<feature type="domain" description="DUF3295" evidence="2">
    <location>
        <begin position="90"/>
        <end position="162"/>
    </location>
</feature>
<dbReference type="GO" id="GO:0005737">
    <property type="term" value="C:cytoplasm"/>
    <property type="evidence" value="ECO:0007669"/>
    <property type="project" value="TreeGrafter"/>
</dbReference>
<dbReference type="GeneID" id="30025657"/>
<dbReference type="AlphaFoldDB" id="A0A162HZG8"/>
<organism evidence="3 4">
    <name type="scientific">Cordyceps fumosorosea (strain ARSEF 2679)</name>
    <name type="common">Isaria fumosorosea</name>
    <dbReference type="NCBI Taxonomy" id="1081104"/>
    <lineage>
        <taxon>Eukaryota</taxon>
        <taxon>Fungi</taxon>
        <taxon>Dikarya</taxon>
        <taxon>Ascomycota</taxon>
        <taxon>Pezizomycotina</taxon>
        <taxon>Sordariomycetes</taxon>
        <taxon>Hypocreomycetidae</taxon>
        <taxon>Hypocreales</taxon>
        <taxon>Cordycipitaceae</taxon>
        <taxon>Cordyceps</taxon>
    </lineage>
</organism>
<evidence type="ECO:0000313" key="4">
    <source>
        <dbReference type="Proteomes" id="UP000076744"/>
    </source>
</evidence>
<feature type="compositionally biased region" description="Acidic residues" evidence="1">
    <location>
        <begin position="280"/>
        <end position="293"/>
    </location>
</feature>
<dbReference type="PANTHER" id="PTHR28014:SF1">
    <property type="entry name" value="NEGATIVE REGULATOR OF RAS-CAMP PATHWAY"/>
    <property type="match status" value="1"/>
</dbReference>
<evidence type="ECO:0000313" key="3">
    <source>
        <dbReference type="EMBL" id="OAA50235.1"/>
    </source>
</evidence>
<dbReference type="GO" id="GO:0006808">
    <property type="term" value="P:regulation of nitrogen utilization"/>
    <property type="evidence" value="ECO:0007669"/>
    <property type="project" value="TreeGrafter"/>
</dbReference>
<dbReference type="PANTHER" id="PTHR28014">
    <property type="entry name" value="NEGATIVE REGULATOR OF RAS-CAMP PATHWAY"/>
    <property type="match status" value="1"/>
</dbReference>
<sequence>MQSDPTPNLEQFVVAGLMNARAYHEVDPANPISVCGIRTDFPRRADSLKQGRSLENLGWRLWQKAQPVDNTSGLGAITATHTSPPQEYTQLSSSVDSLVDEDTTKLTSNSAPLEILRPRIRRLDSTSNPSRRDRHISSDDFKQMPVPIVNDTDSLSAPTATFPTTTLKDEMAPVVHDRIVAGIVTQKKPLAKFALGGPCSSSGKAMSVEFSRPSFVLPPKKAMLQVHGGSESASTKGSLQPAEDLATQKKQPVIPTSRNAPLEAESAINSDTEDGHVDESAIDDDDDSSDWEDATDRGRSSVEDMFSQRVEPQANLASGPSLITFMLAQERQKNPSSQAPRSTSVIIRAGAKRKAPTMGALTDVYYQGPLMLKGLRSSKSRPRSSAQPIIAPTNHVHAQAALSPRTTRRNMVATEITESLRRHLLWENQQKTSTAKAVLKRRHTSHNVANLNQSPEKPCLKRSEDANASSWNQYFNKDTVDGYHSKGW</sequence>
<reference evidence="3 4" key="1">
    <citation type="journal article" date="2016" name="Genome Biol. Evol.">
        <title>Divergent and convergent evolution of fungal pathogenicity.</title>
        <authorList>
            <person name="Shang Y."/>
            <person name="Xiao G."/>
            <person name="Zheng P."/>
            <person name="Cen K."/>
            <person name="Zhan S."/>
            <person name="Wang C."/>
        </authorList>
    </citation>
    <scope>NUCLEOTIDE SEQUENCE [LARGE SCALE GENOMIC DNA]</scope>
    <source>
        <strain evidence="3 4">ARSEF 2679</strain>
    </source>
</reference>
<feature type="region of interest" description="Disordered" evidence="1">
    <location>
        <begin position="449"/>
        <end position="468"/>
    </location>
</feature>
<dbReference type="RefSeq" id="XP_018699833.1">
    <property type="nucleotide sequence ID" value="XM_018852968.1"/>
</dbReference>
<name>A0A162HZG8_CORFA</name>
<dbReference type="Pfam" id="PF11702">
    <property type="entry name" value="DUF3295"/>
    <property type="match status" value="2"/>
</dbReference>
<feature type="region of interest" description="Disordered" evidence="1">
    <location>
        <begin position="226"/>
        <end position="306"/>
    </location>
</feature>